<evidence type="ECO:0008006" key="2">
    <source>
        <dbReference type="Google" id="ProtNLM"/>
    </source>
</evidence>
<accession>A0A3B0T401</accession>
<proteinExistence type="predicted"/>
<sequence>MLTDVSTLFDNGALAPAVDRRITNRLVNAWARAARGYFPSWEALQEMELGDDWSWIFAVDLEKSIGFPYFIFLGESLARLSDVHLSGATDWTMSLLDKATADVFAAAAAEGPHYRDDTMTLCDGRRIVLRSVTAPLANDGRDITHVVGAINGRFAPETPLRAV</sequence>
<dbReference type="EMBL" id="UOEH01000633">
    <property type="protein sequence ID" value="VAW08057.1"/>
    <property type="molecule type" value="Genomic_DNA"/>
</dbReference>
<gene>
    <name evidence="1" type="ORF">MNBD_ALPHA05-1986</name>
</gene>
<evidence type="ECO:0000313" key="1">
    <source>
        <dbReference type="EMBL" id="VAW08057.1"/>
    </source>
</evidence>
<protein>
    <recommendedName>
        <fullName evidence="2">PAS domain-containing protein</fullName>
    </recommendedName>
</protein>
<dbReference type="AlphaFoldDB" id="A0A3B0T401"/>
<reference evidence="1" key="1">
    <citation type="submission" date="2018-06" db="EMBL/GenBank/DDBJ databases">
        <authorList>
            <person name="Zhirakovskaya E."/>
        </authorList>
    </citation>
    <scope>NUCLEOTIDE SEQUENCE</scope>
</reference>
<organism evidence="1">
    <name type="scientific">hydrothermal vent metagenome</name>
    <dbReference type="NCBI Taxonomy" id="652676"/>
    <lineage>
        <taxon>unclassified sequences</taxon>
        <taxon>metagenomes</taxon>
        <taxon>ecological metagenomes</taxon>
    </lineage>
</organism>
<name>A0A3B0T401_9ZZZZ</name>